<evidence type="ECO:0000313" key="1">
    <source>
        <dbReference type="EMBL" id="KAJ8974339.1"/>
    </source>
</evidence>
<keyword evidence="2" id="KW-1185">Reference proteome</keyword>
<sequence>MYNYHDSIKMNDLRIATFEDSTIHLTDFTKSKKAAQADRFTYVLEAKTEKIKDAWRKAIEDILWEQLYKVKENTLRMYQTHGNKKSKMARNRIKSIGSSVFYCD</sequence>
<dbReference type="InterPro" id="IPR011993">
    <property type="entry name" value="PH-like_dom_sf"/>
</dbReference>
<gene>
    <name evidence="1" type="ORF">NQ317_005680</name>
</gene>
<evidence type="ECO:0008006" key="3">
    <source>
        <dbReference type="Google" id="ProtNLM"/>
    </source>
</evidence>
<dbReference type="Proteomes" id="UP001162164">
    <property type="component" value="Unassembled WGS sequence"/>
</dbReference>
<dbReference type="EMBL" id="JAPWTJ010001016">
    <property type="protein sequence ID" value="KAJ8974339.1"/>
    <property type="molecule type" value="Genomic_DNA"/>
</dbReference>
<organism evidence="1 2">
    <name type="scientific">Molorchus minor</name>
    <dbReference type="NCBI Taxonomy" id="1323400"/>
    <lineage>
        <taxon>Eukaryota</taxon>
        <taxon>Metazoa</taxon>
        <taxon>Ecdysozoa</taxon>
        <taxon>Arthropoda</taxon>
        <taxon>Hexapoda</taxon>
        <taxon>Insecta</taxon>
        <taxon>Pterygota</taxon>
        <taxon>Neoptera</taxon>
        <taxon>Endopterygota</taxon>
        <taxon>Coleoptera</taxon>
        <taxon>Polyphaga</taxon>
        <taxon>Cucujiformia</taxon>
        <taxon>Chrysomeloidea</taxon>
        <taxon>Cerambycidae</taxon>
        <taxon>Lamiinae</taxon>
        <taxon>Monochamini</taxon>
        <taxon>Molorchus</taxon>
    </lineage>
</organism>
<accession>A0ABQ9J8W4</accession>
<comment type="caution">
    <text evidence="1">The sequence shown here is derived from an EMBL/GenBank/DDBJ whole genome shotgun (WGS) entry which is preliminary data.</text>
</comment>
<dbReference type="SUPFAM" id="SSF50729">
    <property type="entry name" value="PH domain-like"/>
    <property type="match status" value="1"/>
</dbReference>
<name>A0ABQ9J8W4_9CUCU</name>
<protein>
    <recommendedName>
        <fullName evidence="3">PH domain-containing protein</fullName>
    </recommendedName>
</protein>
<reference evidence="1" key="1">
    <citation type="journal article" date="2023" name="Insect Mol. Biol.">
        <title>Genome sequencing provides insights into the evolution of gene families encoding plant cell wall-degrading enzymes in longhorned beetles.</title>
        <authorList>
            <person name="Shin N.R."/>
            <person name="Okamura Y."/>
            <person name="Kirsch R."/>
            <person name="Pauchet Y."/>
        </authorList>
    </citation>
    <scope>NUCLEOTIDE SEQUENCE</scope>
    <source>
        <strain evidence="1">MMC_N1</strain>
    </source>
</reference>
<dbReference type="Gene3D" id="2.30.29.30">
    <property type="entry name" value="Pleckstrin-homology domain (PH domain)/Phosphotyrosine-binding domain (PTB)"/>
    <property type="match status" value="1"/>
</dbReference>
<proteinExistence type="predicted"/>
<evidence type="ECO:0000313" key="2">
    <source>
        <dbReference type="Proteomes" id="UP001162164"/>
    </source>
</evidence>